<dbReference type="Pfam" id="PF03407">
    <property type="entry name" value="Nucleotid_trans"/>
    <property type="match status" value="1"/>
</dbReference>
<dbReference type="Proteomes" id="UP000623129">
    <property type="component" value="Unassembled WGS sequence"/>
</dbReference>
<evidence type="ECO:0000259" key="2">
    <source>
        <dbReference type="Pfam" id="PF03407"/>
    </source>
</evidence>
<reference evidence="3" key="1">
    <citation type="submission" date="2020-01" db="EMBL/GenBank/DDBJ databases">
        <title>Genome sequence of Kobresia littledalei, the first chromosome-level genome in the family Cyperaceae.</title>
        <authorList>
            <person name="Qu G."/>
        </authorList>
    </citation>
    <scope>NUCLEOTIDE SEQUENCE</scope>
    <source>
        <strain evidence="3">C.B.Clarke</strain>
        <tissue evidence="3">Leaf</tissue>
    </source>
</reference>
<evidence type="ECO:0000313" key="3">
    <source>
        <dbReference type="EMBL" id="KAF3327699.1"/>
    </source>
</evidence>
<dbReference type="EMBL" id="SWLB01000017">
    <property type="protein sequence ID" value="KAF3327699.1"/>
    <property type="molecule type" value="Genomic_DNA"/>
</dbReference>
<dbReference type="AlphaFoldDB" id="A0A833QR34"/>
<sequence length="348" mass="40178">MGEKGPSLSLTSFLLGAAMAVACIFFYMSAYPKGERWSQLSSWSDGADIQSLKVMNEEQLALAKENKAQQELSVLLKKAAMDDNTVIITSLNEPWARPGSLLDLFLESFREGEQISHLLNHLVIVAMDPKAYQRCKEVHFYCYFLETKGVNYTTEKFFMTKDYLEMMWGRNGFQLSILELGYNFLFTDVDIVWFRNPLRHIAITSHIAISSDFFIGDEDDLSNFPNGGFLYARSCNKTIQFYRNWHNARDEFPGMHEQNVFNQIKKNYTEKMGVKLQFLDTAYCGGFCQLSNDFNKICTLHANCCVGLGSKIVDLRNVLESWKYYKSFSLEERKQKQFHWKVPGICIH</sequence>
<accession>A0A833QR34</accession>
<proteinExistence type="predicted"/>
<name>A0A833QR34_9POAL</name>
<evidence type="ECO:0000256" key="1">
    <source>
        <dbReference type="SAM" id="Phobius"/>
    </source>
</evidence>
<dbReference type="InterPro" id="IPR044821">
    <property type="entry name" value="At1g28695/At4g15970-like"/>
</dbReference>
<organism evidence="3 4">
    <name type="scientific">Carex littledalei</name>
    <dbReference type="NCBI Taxonomy" id="544730"/>
    <lineage>
        <taxon>Eukaryota</taxon>
        <taxon>Viridiplantae</taxon>
        <taxon>Streptophyta</taxon>
        <taxon>Embryophyta</taxon>
        <taxon>Tracheophyta</taxon>
        <taxon>Spermatophyta</taxon>
        <taxon>Magnoliopsida</taxon>
        <taxon>Liliopsida</taxon>
        <taxon>Poales</taxon>
        <taxon>Cyperaceae</taxon>
        <taxon>Cyperoideae</taxon>
        <taxon>Cariceae</taxon>
        <taxon>Carex</taxon>
        <taxon>Carex subgen. Euthyceras</taxon>
    </lineage>
</organism>
<comment type="caution">
    <text evidence="3">The sequence shown here is derived from an EMBL/GenBank/DDBJ whole genome shotgun (WGS) entry which is preliminary data.</text>
</comment>
<dbReference type="PROSITE" id="PS51257">
    <property type="entry name" value="PROKAR_LIPOPROTEIN"/>
    <property type="match status" value="1"/>
</dbReference>
<keyword evidence="1" id="KW-0812">Transmembrane</keyword>
<evidence type="ECO:0000313" key="4">
    <source>
        <dbReference type="Proteomes" id="UP000623129"/>
    </source>
</evidence>
<protein>
    <recommendedName>
        <fullName evidence="2">Nucleotide-diphospho-sugar transferase domain-containing protein</fullName>
    </recommendedName>
</protein>
<dbReference type="OrthoDB" id="540503at2759"/>
<keyword evidence="1" id="KW-0472">Membrane</keyword>
<feature type="transmembrane region" description="Helical" evidence="1">
    <location>
        <begin position="12"/>
        <end position="31"/>
    </location>
</feature>
<keyword evidence="1" id="KW-1133">Transmembrane helix</keyword>
<gene>
    <name evidence="3" type="ORF">FCM35_KLT07817</name>
</gene>
<feature type="domain" description="Nucleotide-diphospho-sugar transferase" evidence="2">
    <location>
        <begin position="117"/>
        <end position="315"/>
    </location>
</feature>
<keyword evidence="4" id="KW-1185">Reference proteome</keyword>
<dbReference type="PANTHER" id="PTHR46038:SF13">
    <property type="entry name" value="GLYCOSYLTRANSFERASE"/>
    <property type="match status" value="1"/>
</dbReference>
<dbReference type="PANTHER" id="PTHR46038">
    <property type="entry name" value="EXPRESSED PROTEIN-RELATED"/>
    <property type="match status" value="1"/>
</dbReference>
<dbReference type="InterPro" id="IPR005069">
    <property type="entry name" value="Nucl-diP-sugar_transferase"/>
</dbReference>